<evidence type="ECO:0000313" key="2">
    <source>
        <dbReference type="Proteomes" id="UP000178392"/>
    </source>
</evidence>
<reference evidence="1 2" key="1">
    <citation type="journal article" date="2016" name="Nat. Commun.">
        <title>Thousands of microbial genomes shed light on interconnected biogeochemical processes in an aquifer system.</title>
        <authorList>
            <person name="Anantharaman K."/>
            <person name="Brown C.T."/>
            <person name="Hug L.A."/>
            <person name="Sharon I."/>
            <person name="Castelle C.J."/>
            <person name="Probst A.J."/>
            <person name="Thomas B.C."/>
            <person name="Singh A."/>
            <person name="Wilkins M.J."/>
            <person name="Karaoz U."/>
            <person name="Brodie E.L."/>
            <person name="Williams K.H."/>
            <person name="Hubbard S.S."/>
            <person name="Banfield J.F."/>
        </authorList>
    </citation>
    <scope>NUCLEOTIDE SEQUENCE [LARGE SCALE GENOMIC DNA]</scope>
</reference>
<gene>
    <name evidence="1" type="ORF">A3E65_02805</name>
</gene>
<name>A0A1F6EF42_9BACT</name>
<protein>
    <recommendedName>
        <fullName evidence="3">Nudix hydrolase domain-containing protein</fullName>
    </recommendedName>
</protein>
<dbReference type="EMBL" id="MFLS01000032">
    <property type="protein sequence ID" value="OGG71842.1"/>
    <property type="molecule type" value="Genomic_DNA"/>
</dbReference>
<dbReference type="Gene3D" id="3.90.79.10">
    <property type="entry name" value="Nucleoside Triphosphate Pyrophosphohydrolase"/>
    <property type="match status" value="1"/>
</dbReference>
<accession>A0A1F6EF42</accession>
<proteinExistence type="predicted"/>
<evidence type="ECO:0008006" key="3">
    <source>
        <dbReference type="Google" id="ProtNLM"/>
    </source>
</evidence>
<dbReference type="SUPFAM" id="SSF55811">
    <property type="entry name" value="Nudix"/>
    <property type="match status" value="1"/>
</dbReference>
<dbReference type="InterPro" id="IPR015797">
    <property type="entry name" value="NUDIX_hydrolase-like_dom_sf"/>
</dbReference>
<evidence type="ECO:0000313" key="1">
    <source>
        <dbReference type="EMBL" id="OGG71842.1"/>
    </source>
</evidence>
<comment type="caution">
    <text evidence="1">The sequence shown here is derived from an EMBL/GenBank/DDBJ whole genome shotgun (WGS) entry which is preliminary data.</text>
</comment>
<dbReference type="AlphaFoldDB" id="A0A1F6EF42"/>
<dbReference type="Proteomes" id="UP000178392">
    <property type="component" value="Unassembled WGS sequence"/>
</dbReference>
<sequence length="166" mass="18585">MTVPINGALRVRGVALVVRNPRGEILLVEEGETKPEFGKYAGMFSPPMETLLYRKEPLLTAVGRLIAEEIPGFSGHITVEEKWRGVYCLDAGPIAALFVGETARTDLPSPSQSGGEVNGHRWVHPREALEKWLRQGAWEMIVDYLEDREGVIRRRCFPPMPLHALL</sequence>
<organism evidence="1 2">
    <name type="scientific">Candidatus Kaiserbacteria bacterium RIFCSPHIGHO2_12_FULL_56_13</name>
    <dbReference type="NCBI Taxonomy" id="1798505"/>
    <lineage>
        <taxon>Bacteria</taxon>
        <taxon>Candidatus Kaiseribacteriota</taxon>
    </lineage>
</organism>